<dbReference type="CDD" id="cd03801">
    <property type="entry name" value="GT4_PimA-like"/>
    <property type="match status" value="1"/>
</dbReference>
<evidence type="ECO:0000313" key="3">
    <source>
        <dbReference type="Proteomes" id="UP000308508"/>
    </source>
</evidence>
<keyword evidence="3" id="KW-1185">Reference proteome</keyword>
<proteinExistence type="predicted"/>
<sequence length="365" mass="40750">MVSTSYPASGDDWRGVFIRHLTDALARRSDIALQVWCPPGEMSTKVEQTMSSGDVAWLSSLMRDGGIAHQMRNGGVQGKLRSIGLLFRLRQLYQRVPALDVRHVNWLQNALVIPSDNVPLLATVLGSDMKLLQLPGMGWAMRRIFRRHRTVIAPNAQWMVPELVARFGGDAEVQYVPFGIDPSWFEVRRDSVEPMDWVCVSRVTEAKVGKLLTWFQALALRGERLHLFGPMQEAVSLPDWVTFHGPVTAAELRERWFGLACGLITLSQHAEGRPQVMLEAMAAGLPIIASAIPAHIDLLQHGITGWLCHEAADVEQGVAELSDPEVNRRIGKAARQWCRTHVGTWDDCAGRYVDLYRYLAPTTSS</sequence>
<dbReference type="Pfam" id="PF00534">
    <property type="entry name" value="Glycos_transf_1"/>
    <property type="match status" value="1"/>
</dbReference>
<feature type="domain" description="Glycosyl transferase family 1" evidence="1">
    <location>
        <begin position="233"/>
        <end position="337"/>
    </location>
</feature>
<dbReference type="GO" id="GO:1901135">
    <property type="term" value="P:carbohydrate derivative metabolic process"/>
    <property type="evidence" value="ECO:0007669"/>
    <property type="project" value="UniProtKB-ARBA"/>
</dbReference>
<dbReference type="AlphaFoldDB" id="A0A5R9PCB5"/>
<keyword evidence="2" id="KW-0808">Transferase</keyword>
<gene>
    <name evidence="2" type="ORF">E5S66_11815</name>
</gene>
<accession>A0A5R9PCB5</accession>
<evidence type="ECO:0000259" key="1">
    <source>
        <dbReference type="Pfam" id="PF00534"/>
    </source>
</evidence>
<dbReference type="InterPro" id="IPR001296">
    <property type="entry name" value="Glyco_trans_1"/>
</dbReference>
<dbReference type="Gene3D" id="3.40.50.2000">
    <property type="entry name" value="Glycogen Phosphorylase B"/>
    <property type="match status" value="2"/>
</dbReference>
<dbReference type="EMBL" id="SROY01000006">
    <property type="protein sequence ID" value="TLX21002.1"/>
    <property type="molecule type" value="Genomic_DNA"/>
</dbReference>
<organism evidence="2 3">
    <name type="scientific">Thermomonas fusca</name>
    <dbReference type="NCBI Taxonomy" id="215690"/>
    <lineage>
        <taxon>Bacteria</taxon>
        <taxon>Pseudomonadati</taxon>
        <taxon>Pseudomonadota</taxon>
        <taxon>Gammaproteobacteria</taxon>
        <taxon>Lysobacterales</taxon>
        <taxon>Lysobacteraceae</taxon>
        <taxon>Thermomonas</taxon>
    </lineage>
</organism>
<dbReference type="GO" id="GO:0016757">
    <property type="term" value="F:glycosyltransferase activity"/>
    <property type="evidence" value="ECO:0007669"/>
    <property type="project" value="InterPro"/>
</dbReference>
<comment type="caution">
    <text evidence="2">The sequence shown here is derived from an EMBL/GenBank/DDBJ whole genome shotgun (WGS) entry which is preliminary data.</text>
</comment>
<dbReference type="SUPFAM" id="SSF53756">
    <property type="entry name" value="UDP-Glycosyltransferase/glycogen phosphorylase"/>
    <property type="match status" value="1"/>
</dbReference>
<protein>
    <submittedName>
        <fullName evidence="2">Glycosyltransferase</fullName>
    </submittedName>
</protein>
<evidence type="ECO:0000313" key="2">
    <source>
        <dbReference type="EMBL" id="TLX21002.1"/>
    </source>
</evidence>
<dbReference type="PANTHER" id="PTHR12526">
    <property type="entry name" value="GLYCOSYLTRANSFERASE"/>
    <property type="match status" value="1"/>
</dbReference>
<dbReference type="PANTHER" id="PTHR12526:SF637">
    <property type="entry name" value="GLYCOSYLTRANSFERASE EPSF-RELATED"/>
    <property type="match status" value="1"/>
</dbReference>
<reference evidence="2 3" key="1">
    <citation type="submission" date="2019-04" db="EMBL/GenBank/DDBJ databases">
        <authorList>
            <person name="Grouzdev D.S."/>
            <person name="Nazina T.N."/>
        </authorList>
    </citation>
    <scope>NUCLEOTIDE SEQUENCE [LARGE SCALE GENOMIC DNA]</scope>
    <source>
        <strain evidence="2 3">SHC 3-19</strain>
    </source>
</reference>
<name>A0A5R9PCB5_9GAMM</name>
<dbReference type="Proteomes" id="UP000308508">
    <property type="component" value="Unassembled WGS sequence"/>
</dbReference>